<gene>
    <name evidence="1" type="ORF">SAMN05660748_0697</name>
</gene>
<dbReference type="RefSeq" id="WP_097193588.1">
    <property type="nucleotide sequence ID" value="NZ_OBQI01000001.1"/>
</dbReference>
<dbReference type="EMBL" id="OBQI01000001">
    <property type="protein sequence ID" value="SOC47221.1"/>
    <property type="molecule type" value="Genomic_DNA"/>
</dbReference>
<dbReference type="AlphaFoldDB" id="A0A285V3Y2"/>
<name>A0A285V3Y2_9ACTN</name>
<protein>
    <submittedName>
        <fullName evidence="1">Uncharacterized protein</fullName>
    </submittedName>
</protein>
<keyword evidence="2" id="KW-1185">Reference proteome</keyword>
<dbReference type="Proteomes" id="UP000219435">
    <property type="component" value="Unassembled WGS sequence"/>
</dbReference>
<accession>A0A285V3Y2</accession>
<reference evidence="2" key="1">
    <citation type="submission" date="2017-08" db="EMBL/GenBank/DDBJ databases">
        <authorList>
            <person name="Varghese N."/>
            <person name="Submissions S."/>
        </authorList>
    </citation>
    <scope>NUCLEOTIDE SEQUENCE [LARGE SCALE GENOMIC DNA]</scope>
    <source>
        <strain evidence="2">DSM 4725</strain>
    </source>
</reference>
<evidence type="ECO:0000313" key="2">
    <source>
        <dbReference type="Proteomes" id="UP000219435"/>
    </source>
</evidence>
<organism evidence="1 2">
    <name type="scientific">Blastococcus aggregatus</name>
    <dbReference type="NCBI Taxonomy" id="38502"/>
    <lineage>
        <taxon>Bacteria</taxon>
        <taxon>Bacillati</taxon>
        <taxon>Actinomycetota</taxon>
        <taxon>Actinomycetes</taxon>
        <taxon>Geodermatophilales</taxon>
        <taxon>Geodermatophilaceae</taxon>
        <taxon>Blastococcus</taxon>
    </lineage>
</organism>
<proteinExistence type="predicted"/>
<sequence>MAPYNLLPTGCSSLYRQLRSHTHAAAHHLLPAATTDVLHRLRTGLDTAEDGDELAEVCVRAAGRAGIDTREEQRVLAAALLTHLTGTPAATGRVSRCASCPARVHPARWPVVTRCCTHPAGVRTVAQ</sequence>
<evidence type="ECO:0000313" key="1">
    <source>
        <dbReference type="EMBL" id="SOC47221.1"/>
    </source>
</evidence>